<organism evidence="1 2">
    <name type="scientific">Candidatus Accumulibacter affinis</name>
    <dbReference type="NCBI Taxonomy" id="2954384"/>
    <lineage>
        <taxon>Bacteria</taxon>
        <taxon>Pseudomonadati</taxon>
        <taxon>Pseudomonadota</taxon>
        <taxon>Betaproteobacteria</taxon>
        <taxon>Candidatus Accumulibacter</taxon>
    </lineage>
</organism>
<protein>
    <submittedName>
        <fullName evidence="1">ISKra4 family transposase</fullName>
    </submittedName>
</protein>
<reference evidence="1 2" key="1">
    <citation type="submission" date="2020-10" db="EMBL/GenBank/DDBJ databases">
        <title>Connecting structure to function with the recovery of over 1000 high-quality activated sludge metagenome-assembled genomes encoding full-length rRNA genes using long-read sequencing.</title>
        <authorList>
            <person name="Singleton C.M."/>
            <person name="Petriglieri F."/>
            <person name="Kristensen J.M."/>
            <person name="Kirkegaard R.H."/>
            <person name="Michaelsen T.Y."/>
            <person name="Andersen M.H."/>
            <person name="Karst S.M."/>
            <person name="Dueholm M.S."/>
            <person name="Nielsen P.H."/>
            <person name="Albertsen M."/>
        </authorList>
    </citation>
    <scope>NUCLEOTIDE SEQUENCE [LARGE SCALE GENOMIC DNA]</scope>
    <source>
        <strain evidence="1">Fred_18-Q3-R57-64_BAT3C.720</strain>
    </source>
</reference>
<sequence>MGQDESTAPKRPKVQNKRVWASLRQTPAEVIEEMFAEAERRDPKHERRWLVLVDGQEAQQREVEVAIARHRTDVVVIQDFVHVLEYLWKAAYCFHADGTQEAETWVLERAYSLLQGKVSDVAAGMRRSATRQGISQAARAPVDKCADYLLKNKERFDYATALANGWPIATGIIEGACRHLVKDRMDLTGARWSLDGAEAVLRLRSLRASGDFEEYMAFHHRQERQRNYLSAPQNNDAKMAA</sequence>
<dbReference type="NCBIfam" id="NF033572">
    <property type="entry name" value="transpos_ISKra4"/>
    <property type="match status" value="1"/>
</dbReference>
<accession>A0A935TDD9</accession>
<proteinExistence type="predicted"/>
<name>A0A935TDD9_9PROT</name>
<gene>
    <name evidence="1" type="ORF">IPK02_15960</name>
</gene>
<evidence type="ECO:0000313" key="1">
    <source>
        <dbReference type="EMBL" id="MBK7955322.1"/>
    </source>
</evidence>
<dbReference type="AlphaFoldDB" id="A0A935TDD9"/>
<evidence type="ECO:0000313" key="2">
    <source>
        <dbReference type="Proteomes" id="UP000706151"/>
    </source>
</evidence>
<comment type="caution">
    <text evidence="1">The sequence shown here is derived from an EMBL/GenBank/DDBJ whole genome shotgun (WGS) entry which is preliminary data.</text>
</comment>
<dbReference type="Proteomes" id="UP000706151">
    <property type="component" value="Unassembled WGS sequence"/>
</dbReference>
<dbReference type="EMBL" id="JADJOT010000010">
    <property type="protein sequence ID" value="MBK7955322.1"/>
    <property type="molecule type" value="Genomic_DNA"/>
</dbReference>